<dbReference type="KEGG" id="cdx:CDES_12720"/>
<dbReference type="EMBL" id="CP009220">
    <property type="protein sequence ID" value="ALC06888.1"/>
    <property type="molecule type" value="Genomic_DNA"/>
</dbReference>
<protein>
    <submittedName>
        <fullName evidence="2">Uncharacterized protein</fullName>
    </submittedName>
</protein>
<reference evidence="2 3" key="1">
    <citation type="submission" date="2014-08" db="EMBL/GenBank/DDBJ databases">
        <title>Complete genome sequence of Corynebacterium deserti GIMN1.010 (=DSM 45689), isolated from desert sand in western China.</title>
        <authorList>
            <person name="Ruckert C."/>
            <person name="Albersmeier A."/>
            <person name="Kalinowski J."/>
        </authorList>
    </citation>
    <scope>NUCLEOTIDE SEQUENCE [LARGE SCALE GENOMIC DNA]</scope>
    <source>
        <strain evidence="2 3">GIMN1.010</strain>
    </source>
</reference>
<evidence type="ECO:0000313" key="3">
    <source>
        <dbReference type="Proteomes" id="UP000068067"/>
    </source>
</evidence>
<keyword evidence="3" id="KW-1185">Reference proteome</keyword>
<name>A0A0M4CLA4_9CORY</name>
<evidence type="ECO:0000256" key="1">
    <source>
        <dbReference type="SAM" id="MobiDB-lite"/>
    </source>
</evidence>
<organism evidence="2 3">
    <name type="scientific">Corynebacterium deserti GIMN1.010</name>
    <dbReference type="NCBI Taxonomy" id="931089"/>
    <lineage>
        <taxon>Bacteria</taxon>
        <taxon>Bacillati</taxon>
        <taxon>Actinomycetota</taxon>
        <taxon>Actinomycetes</taxon>
        <taxon>Mycobacteriales</taxon>
        <taxon>Corynebacteriaceae</taxon>
        <taxon>Corynebacterium</taxon>
    </lineage>
</organism>
<feature type="region of interest" description="Disordered" evidence="1">
    <location>
        <begin position="123"/>
        <end position="146"/>
    </location>
</feature>
<dbReference type="OrthoDB" id="3435058at2"/>
<dbReference type="STRING" id="931089.CDES_12720"/>
<accession>A0A0M4CLA4</accession>
<gene>
    <name evidence="2" type="ORF">CDES_12720</name>
</gene>
<dbReference type="Proteomes" id="UP000068067">
    <property type="component" value="Chromosome"/>
</dbReference>
<sequence length="558" mass="62784">MVDSSTPGNFKLVLVPNPDAPRELQIIGEQYWEHNGLHPIYGTIHWNRKASEIDHTSWANSLYHAAAAGVSVSLPKYSCMQCQGDLTLSSRAGLETVAKGEKVKCRDCTPNLNKYVEKVLHPHNQANQRKNAERKREQELQREAAEELETARKRAIEFRYPSETANDGGYVLAHASIKAKLGALTALHVTSAEEGLIQSFKFSDESIASDSRLFHELFVAAWHADLLLIHPSTSPDAFIWDEQDPAKLGDEVYLERARFIVPGDGALGARRELFIQELREQLRVESLLSEDRKELQRLLHRLMIKETVRYLIFCFSLHHLPAPADHHLERLQSYLEKAVEKTSLGILFRIAWTAARDAISASTRHPMSKDSVAAHGVNKVVHYIERIIKDPEEFDTPHNEDTRLPLSEATRIIFNLILELPPMTASPKEIAEILAGASDEELLRNCDNLFAKRKELLAWLEKDSTWSPQQFRSALESVSASDYEVCIAGCAHEGGPSVATRTLKFYDRFIFEGNEKLLALLAAEATDIGNSNSWGSRAGDFVLAEVVEQLKRTQRSKP</sequence>
<feature type="compositionally biased region" description="Basic and acidic residues" evidence="1">
    <location>
        <begin position="130"/>
        <end position="146"/>
    </location>
</feature>
<dbReference type="PATRIC" id="fig|931089.4.peg.2574"/>
<proteinExistence type="predicted"/>
<dbReference type="AlphaFoldDB" id="A0A0M4CLA4"/>
<evidence type="ECO:0000313" key="2">
    <source>
        <dbReference type="EMBL" id="ALC06888.1"/>
    </source>
</evidence>
<dbReference type="RefSeq" id="WP_156322930.1">
    <property type="nucleotide sequence ID" value="NZ_CP009220.1"/>
</dbReference>